<feature type="compositionally biased region" description="Polar residues" evidence="3">
    <location>
        <begin position="462"/>
        <end position="495"/>
    </location>
</feature>
<feature type="compositionally biased region" description="Low complexity" evidence="3">
    <location>
        <begin position="368"/>
        <end position="380"/>
    </location>
</feature>
<feature type="region of interest" description="Disordered" evidence="3">
    <location>
        <begin position="96"/>
        <end position="192"/>
    </location>
</feature>
<feature type="compositionally biased region" description="Polar residues" evidence="3">
    <location>
        <begin position="180"/>
        <end position="191"/>
    </location>
</feature>
<feature type="compositionally biased region" description="Polar residues" evidence="3">
    <location>
        <begin position="241"/>
        <end position="258"/>
    </location>
</feature>
<dbReference type="InParanoid" id="A0A2T3B8T3"/>
<dbReference type="GO" id="GO:0005856">
    <property type="term" value="C:cytoskeleton"/>
    <property type="evidence" value="ECO:0007669"/>
    <property type="project" value="TreeGrafter"/>
</dbReference>
<feature type="region of interest" description="Disordered" evidence="3">
    <location>
        <begin position="241"/>
        <end position="669"/>
    </location>
</feature>
<keyword evidence="6" id="KW-1185">Reference proteome</keyword>
<dbReference type="Pfam" id="PF11496">
    <property type="entry name" value="HDA2-3"/>
    <property type="match status" value="1"/>
</dbReference>
<reference evidence="5 6" key="1">
    <citation type="journal article" date="2018" name="New Phytol.">
        <title>Comparative genomics and transcriptomics depict ericoid mycorrhizal fungi as versatile saprotrophs and plant mutualists.</title>
        <authorList>
            <person name="Martino E."/>
            <person name="Morin E."/>
            <person name="Grelet G.A."/>
            <person name="Kuo A."/>
            <person name="Kohler A."/>
            <person name="Daghino S."/>
            <person name="Barry K.W."/>
            <person name="Cichocki N."/>
            <person name="Clum A."/>
            <person name="Dockter R.B."/>
            <person name="Hainaut M."/>
            <person name="Kuo R.C."/>
            <person name="LaButti K."/>
            <person name="Lindahl B.D."/>
            <person name="Lindquist E.A."/>
            <person name="Lipzen A."/>
            <person name="Khouja H.R."/>
            <person name="Magnuson J."/>
            <person name="Murat C."/>
            <person name="Ohm R.A."/>
            <person name="Singer S.W."/>
            <person name="Spatafora J.W."/>
            <person name="Wang M."/>
            <person name="Veneault-Fourrey C."/>
            <person name="Henrissat B."/>
            <person name="Grigoriev I.V."/>
            <person name="Martin F.M."/>
            <person name="Perotto S."/>
        </authorList>
    </citation>
    <scope>NUCLEOTIDE SEQUENCE [LARGE SCALE GENOMIC DNA]</scope>
    <source>
        <strain evidence="5 6">ATCC 22711</strain>
    </source>
</reference>
<evidence type="ECO:0000313" key="6">
    <source>
        <dbReference type="Proteomes" id="UP000241818"/>
    </source>
</evidence>
<accession>A0A2T3B8T3</accession>
<feature type="compositionally biased region" description="Polar residues" evidence="3">
    <location>
        <begin position="529"/>
        <end position="541"/>
    </location>
</feature>
<feature type="region of interest" description="Disordered" evidence="3">
    <location>
        <begin position="1"/>
        <end position="42"/>
    </location>
</feature>
<dbReference type="InterPro" id="IPR016197">
    <property type="entry name" value="Chromo-like_dom_sf"/>
</dbReference>
<feature type="region of interest" description="Disordered" evidence="3">
    <location>
        <begin position="689"/>
        <end position="740"/>
    </location>
</feature>
<dbReference type="RefSeq" id="XP_024723320.1">
    <property type="nucleotide sequence ID" value="XM_024866434.1"/>
</dbReference>
<comment type="subunit">
    <text evidence="1">Component of the NuA4 histone acetyltransferase complex.</text>
</comment>
<dbReference type="GO" id="GO:0070823">
    <property type="term" value="C:HDA1 complex"/>
    <property type="evidence" value="ECO:0007669"/>
    <property type="project" value="InterPro"/>
</dbReference>
<dbReference type="SUPFAM" id="SSF54160">
    <property type="entry name" value="Chromo domain-like"/>
    <property type="match status" value="1"/>
</dbReference>
<feature type="domain" description="Chromo" evidence="4">
    <location>
        <begin position="46"/>
        <end position="112"/>
    </location>
</feature>
<feature type="compositionally biased region" description="Polar residues" evidence="3">
    <location>
        <begin position="555"/>
        <end position="577"/>
    </location>
</feature>
<evidence type="ECO:0000256" key="1">
    <source>
        <dbReference type="ARBA" id="ARBA00011353"/>
    </source>
</evidence>
<feature type="coiled-coil region" evidence="2">
    <location>
        <begin position="1248"/>
        <end position="1361"/>
    </location>
</feature>
<feature type="compositionally biased region" description="Polar residues" evidence="3">
    <location>
        <begin position="697"/>
        <end position="709"/>
    </location>
</feature>
<dbReference type="PANTHER" id="PTHR47357:SF1">
    <property type="entry name" value="SPINDLE POLE BODY COMPONENT 110"/>
    <property type="match status" value="1"/>
</dbReference>
<feature type="region of interest" description="Disordered" evidence="3">
    <location>
        <begin position="1362"/>
        <end position="1384"/>
    </location>
</feature>
<feature type="compositionally biased region" description="Low complexity" evidence="3">
    <location>
        <begin position="719"/>
        <end position="736"/>
    </location>
</feature>
<evidence type="ECO:0000256" key="3">
    <source>
        <dbReference type="SAM" id="MobiDB-lite"/>
    </source>
</evidence>
<dbReference type="GO" id="GO:0006338">
    <property type="term" value="P:chromatin remodeling"/>
    <property type="evidence" value="ECO:0007669"/>
    <property type="project" value="UniProtKB-ARBA"/>
</dbReference>
<dbReference type="PANTHER" id="PTHR47357">
    <property type="entry name" value="COP1-INTERACTIVE PROTEIN 1"/>
    <property type="match status" value="1"/>
</dbReference>
<dbReference type="Proteomes" id="UP000241818">
    <property type="component" value="Unassembled WGS sequence"/>
</dbReference>
<organism evidence="5 6">
    <name type="scientific">Amorphotheca resinae ATCC 22711</name>
    <dbReference type="NCBI Taxonomy" id="857342"/>
    <lineage>
        <taxon>Eukaryota</taxon>
        <taxon>Fungi</taxon>
        <taxon>Dikarya</taxon>
        <taxon>Ascomycota</taxon>
        <taxon>Pezizomycotina</taxon>
        <taxon>Leotiomycetes</taxon>
        <taxon>Helotiales</taxon>
        <taxon>Amorphothecaceae</taxon>
        <taxon>Amorphotheca</taxon>
    </lineage>
</organism>
<sequence length="1431" mass="158197">MEPTSSERSRRTRPRQPNRKSFAESPPPRTPQKKRRRKEETSSEYYLVKDILAEKKVDEQIFFLIDWEDNAETGESYAPTWEPYDNVKQEAIADWEYKKWKREKQARKRDRRAEKKKRKAEERERQAKLADRSQKQSPTSDSDSQPIRSAKRRKISYPPDSTAPNQTPKPRRAGTAETARFQSVSQETVDSQGIVKEIKDSYEEEEQLSNRSGNVSVVVPGLGEAFDRDAYAILATNSQPSQITQPAQSQVYPTSQSQHKLHTATRRPFLWDEPAPVIPDSQELTESPSQTAVSKTGVTTQPDSGTNTQSELDPFQETQSGFSNISGDSGSIRDRHPVQVNHRSRSHPPVSDSEVTSSEPASGTKAPSSGGQESGTSGESDQPTQPQKTDKSEGTADGSSQSVGLVARPGIPGSAFSEPPITSSQSASSVAQVPGTRSAEPARGLEQVESHQESQSEVDTDSPLQFQTQIPFPNFEESSSSQAARDHVIQSSNTSEHQDRHRDVQSSSIEERDSRAPPRSQPFPPAEPSVSSFEATWQAAQIRSPPPLSSAEVLPSQTATVLPESLNSPSQVQTQDQISREHSLSRGLSGAGSNPTERPQSAVELPEGVIASIERPEDISSSPLPPRPSPPSSGVLELPDTYGSNLPRRPTPSSGSKMADSSMDDSMSVSEMLKRARATAAANALARQAEARAASATPSTQPPVASQTLPLRKTATEMPLPAESSSRSSPEIQPSPKGLRMLPLGQNEYAVPLPLNAITRDIYDVEITNFRRQQKAFLSDVEIDDTLVNEIDSMIDRLKKLCDHQDLIRSDLSSQEMEPPHIQAAWAEKISTKCTFLVDFLDALRSFNQHVAIVARPGRMVNILEALFQHQGYFYRRPDQPDFINDTARDPMKITLLPSDFYKLNLELEPASIVIAFDSTFEKEQDSRKLRVNPTNPNSLAPLVRLVVIRSIEHLDLCFDKRMDPLDRRAALVSSLLQLRHEIAVLPPDYVGPPAAGKAVAAFAIGETTDGLWPLLPMPDMEEVELDLEATAETQSAGLQPSGSTTQSYDTSSSAEVFQPSFKRSLVVEDIASPKRQRLTPVGGEHSGNIDPSRIDDAIRNLANSKPSLKIAEAEENLRKPEASENDEPNLVSSLIKKINDLEIELKDRDASEAELYQQNQKLESRCQGLEKSIQDIQPKYQEALNERGRFEHEMNESLSREKTLRQRYDSRVAELTKLKEEKATGDAELSAAREALSTSAIPEIAELNTLKGELNTAREENKRLEKRIASMQNDLEYMRTNYQQASSAAAEAANEINDLKSELATAQRKASENAVRIHEIQASEEIKQHLSRIDELETEKAEMERELEKKSEELRTLMNGRRSTRGTSVPHSPRMGTMSPSTRPMARVLSNVGSRGNSPAPGDSTVFRGQFAGDALFTTGSGARWGNHLL</sequence>
<feature type="compositionally biased region" description="Basic and acidic residues" evidence="3">
    <location>
        <begin position="496"/>
        <end position="516"/>
    </location>
</feature>
<evidence type="ECO:0000256" key="2">
    <source>
        <dbReference type="SAM" id="Coils"/>
    </source>
</evidence>
<feature type="compositionally biased region" description="Basic and acidic residues" evidence="3">
    <location>
        <begin position="119"/>
        <end position="134"/>
    </location>
</feature>
<protein>
    <recommendedName>
        <fullName evidence="4">Chromo domain-containing protein</fullName>
    </recommendedName>
</protein>
<dbReference type="Gene3D" id="2.40.50.40">
    <property type="match status" value="1"/>
</dbReference>
<feature type="compositionally biased region" description="Polar residues" evidence="3">
    <location>
        <begin position="282"/>
        <end position="329"/>
    </location>
</feature>
<dbReference type="InterPro" id="IPR021006">
    <property type="entry name" value="Hda2/3"/>
</dbReference>
<proteinExistence type="predicted"/>
<keyword evidence="2" id="KW-0175">Coiled coil</keyword>
<evidence type="ECO:0000259" key="4">
    <source>
        <dbReference type="PROSITE" id="PS50013"/>
    </source>
</evidence>
<gene>
    <name evidence="5" type="ORF">M430DRAFT_33812</name>
</gene>
<dbReference type="Gene3D" id="1.20.5.1160">
    <property type="entry name" value="Vasodilator-stimulated phosphoprotein"/>
    <property type="match status" value="1"/>
</dbReference>
<name>A0A2T3B8T3_AMORE</name>
<dbReference type="PROSITE" id="PS50013">
    <property type="entry name" value="CHROMO_2"/>
    <property type="match status" value="1"/>
</dbReference>
<dbReference type="OrthoDB" id="3647690at2759"/>
<feature type="compositionally biased region" description="Low complexity" evidence="3">
    <location>
        <begin position="423"/>
        <end position="433"/>
    </location>
</feature>
<feature type="compositionally biased region" description="Low complexity" evidence="3">
    <location>
        <begin position="653"/>
        <end position="669"/>
    </location>
</feature>
<feature type="compositionally biased region" description="Polar residues" evidence="3">
    <location>
        <begin position="135"/>
        <end position="147"/>
    </location>
</feature>
<dbReference type="EMBL" id="KZ679008">
    <property type="protein sequence ID" value="PSS23274.1"/>
    <property type="molecule type" value="Genomic_DNA"/>
</dbReference>
<feature type="compositionally biased region" description="Basic residues" evidence="3">
    <location>
        <begin position="99"/>
        <end position="118"/>
    </location>
</feature>
<evidence type="ECO:0000313" key="5">
    <source>
        <dbReference type="EMBL" id="PSS23274.1"/>
    </source>
</evidence>
<dbReference type="GO" id="GO:0005200">
    <property type="term" value="F:structural constituent of cytoskeleton"/>
    <property type="evidence" value="ECO:0007669"/>
    <property type="project" value="TreeGrafter"/>
</dbReference>
<dbReference type="GeneID" id="36574515"/>
<dbReference type="InterPro" id="IPR000953">
    <property type="entry name" value="Chromo/chromo_shadow_dom"/>
</dbReference>
<dbReference type="Gene3D" id="3.40.50.12360">
    <property type="match status" value="1"/>
</dbReference>
<dbReference type="InterPro" id="IPR038609">
    <property type="entry name" value="HDA1_su2/3_sf"/>
</dbReference>
<dbReference type="STRING" id="857342.A0A2T3B8T3"/>
<feature type="compositionally biased region" description="Polar residues" evidence="3">
    <location>
        <begin position="353"/>
        <end position="367"/>
    </location>
</feature>